<dbReference type="AlphaFoldDB" id="A0A5J4SUA9"/>
<dbReference type="GO" id="GO:0004560">
    <property type="term" value="F:alpha-L-fucosidase activity"/>
    <property type="evidence" value="ECO:0007669"/>
    <property type="project" value="TreeGrafter"/>
</dbReference>
<evidence type="ECO:0000313" key="2">
    <source>
        <dbReference type="EMBL" id="KAA6348770.1"/>
    </source>
</evidence>
<proteinExistence type="predicted"/>
<gene>
    <name evidence="2" type="ORF">EZS27_003835</name>
</gene>
<protein>
    <recommendedName>
        <fullName evidence="1">Glycosyl hydrolase family 95 N-terminal domain-containing protein</fullName>
    </recommendedName>
</protein>
<dbReference type="Pfam" id="PF14498">
    <property type="entry name" value="Glyco_hyd_65N_2"/>
    <property type="match status" value="1"/>
</dbReference>
<feature type="non-terminal residue" evidence="2">
    <location>
        <position position="70"/>
    </location>
</feature>
<dbReference type="EMBL" id="SNRY01000061">
    <property type="protein sequence ID" value="KAA6348770.1"/>
    <property type="molecule type" value="Genomic_DNA"/>
</dbReference>
<name>A0A5J4SUA9_9ZZZZ</name>
<sequence length="70" mass="7741">MKSFIRQLGMAFGCIMIFASCCGKSSTSHNNFKLWYNAPAEKWVEALPVGNGRLGAMVFGNPTQEKIQLN</sequence>
<evidence type="ECO:0000259" key="1">
    <source>
        <dbReference type="Pfam" id="PF14498"/>
    </source>
</evidence>
<reference evidence="2" key="1">
    <citation type="submission" date="2019-03" db="EMBL/GenBank/DDBJ databases">
        <title>Single cell metagenomics reveals metabolic interactions within the superorganism composed of flagellate Streblomastix strix and complex community of Bacteroidetes bacteria on its surface.</title>
        <authorList>
            <person name="Treitli S.C."/>
            <person name="Kolisko M."/>
            <person name="Husnik F."/>
            <person name="Keeling P."/>
            <person name="Hampl V."/>
        </authorList>
    </citation>
    <scope>NUCLEOTIDE SEQUENCE</scope>
    <source>
        <strain evidence="2">STM</strain>
    </source>
</reference>
<dbReference type="PANTHER" id="PTHR31084">
    <property type="entry name" value="ALPHA-L-FUCOSIDASE 2"/>
    <property type="match status" value="1"/>
</dbReference>
<accession>A0A5J4SUA9</accession>
<dbReference type="InterPro" id="IPR027414">
    <property type="entry name" value="GH95_N_dom"/>
</dbReference>
<dbReference type="Gene3D" id="2.70.98.50">
    <property type="entry name" value="putative glycoside hydrolase family protein from bacillus halodurans"/>
    <property type="match status" value="1"/>
</dbReference>
<feature type="domain" description="Glycosyl hydrolase family 95 N-terminal" evidence="1">
    <location>
        <begin position="34"/>
        <end position="70"/>
    </location>
</feature>
<dbReference type="PROSITE" id="PS51257">
    <property type="entry name" value="PROKAR_LIPOPROTEIN"/>
    <property type="match status" value="1"/>
</dbReference>
<comment type="caution">
    <text evidence="2">The sequence shown here is derived from an EMBL/GenBank/DDBJ whole genome shotgun (WGS) entry which is preliminary data.</text>
</comment>
<dbReference type="PANTHER" id="PTHR31084:SF0">
    <property type="entry name" value="ALPHA-L-FUCOSIDASE 2"/>
    <property type="match status" value="1"/>
</dbReference>
<organism evidence="2">
    <name type="scientific">termite gut metagenome</name>
    <dbReference type="NCBI Taxonomy" id="433724"/>
    <lineage>
        <taxon>unclassified sequences</taxon>
        <taxon>metagenomes</taxon>
        <taxon>organismal metagenomes</taxon>
    </lineage>
</organism>